<dbReference type="RefSeq" id="WP_141260113.1">
    <property type="nucleotide sequence ID" value="NZ_BDLU01000027.1"/>
</dbReference>
<evidence type="ECO:0000313" key="5">
    <source>
        <dbReference type="Proteomes" id="UP000315095"/>
    </source>
</evidence>
<dbReference type="EMBL" id="BDLU01000027">
    <property type="protein sequence ID" value="GCE82724.1"/>
    <property type="molecule type" value="Genomic_DNA"/>
</dbReference>
<accession>A0A4P5NRE5</accession>
<dbReference type="OrthoDB" id="9815559at2"/>
<dbReference type="Pfam" id="PF02348">
    <property type="entry name" value="CTP_transf_3"/>
    <property type="match status" value="1"/>
</dbReference>
<dbReference type="GO" id="GO:0008690">
    <property type="term" value="F:3-deoxy-manno-octulosonate cytidylyltransferase activity"/>
    <property type="evidence" value="ECO:0007669"/>
    <property type="project" value="InterPro"/>
</dbReference>
<dbReference type="Gene3D" id="3.90.550.10">
    <property type="entry name" value="Spore Coat Polysaccharide Biosynthesis Protein SpsA, Chain A"/>
    <property type="match status" value="1"/>
</dbReference>
<keyword evidence="3" id="KW-0448">Lipopolysaccharide biosynthesis</keyword>
<keyword evidence="2 4" id="KW-0548">Nucleotidyltransferase</keyword>
<dbReference type="SUPFAM" id="SSF53448">
    <property type="entry name" value="Nucleotide-diphospho-sugar transferases"/>
    <property type="match status" value="1"/>
</dbReference>
<dbReference type="Proteomes" id="UP000315095">
    <property type="component" value="Unassembled WGS sequence"/>
</dbReference>
<protein>
    <submittedName>
        <fullName evidence="4">3-deoxy-D-manno-octulosonate cytidylyltransferase</fullName>
    </submittedName>
</protein>
<evidence type="ECO:0000256" key="1">
    <source>
        <dbReference type="ARBA" id="ARBA00022679"/>
    </source>
</evidence>
<gene>
    <name evidence="4" type="primary">kdsB</name>
    <name evidence="4" type="ORF">MSKU9_0865</name>
</gene>
<comment type="caution">
    <text evidence="4">The sequence shown here is derived from an EMBL/GenBank/DDBJ whole genome shotgun (WGS) entry which is preliminary data.</text>
</comment>
<keyword evidence="1 4" id="KW-0808">Transferase</keyword>
<dbReference type="InterPro" id="IPR003329">
    <property type="entry name" value="Cytidylyl_trans"/>
</dbReference>
<name>A0A4P5NRE5_9PROT</name>
<dbReference type="NCBIfam" id="NF003952">
    <property type="entry name" value="PRK05450.1-5"/>
    <property type="match status" value="1"/>
</dbReference>
<dbReference type="CDD" id="cd02517">
    <property type="entry name" value="CMP-KDO-Synthetase"/>
    <property type="match status" value="1"/>
</dbReference>
<sequence length="250" mass="26442">MNPIVLIPARMASTRLPGKPLADIAGRPMIVHVLDRARAAGVGPVAVATAEHEIADVVERAGGTAVLTDPALPSGSDRIWQALQQLDPQGLHDTVINLQGDLPGVDPENLRDVLRPLADAATDIATLVAPVHDQAEAAAQSVVKVACAFGQDAQVARALYFSRLPIPWGEGPLWHHIGIYAYRRTALARFVCLPESGLEKREKLEQLRALEAGMTMGCARIATAPFGVDTPADLERARTVMKAAAPGTGA</sequence>
<dbReference type="InterPro" id="IPR004528">
    <property type="entry name" value="KdsB"/>
</dbReference>
<dbReference type="InterPro" id="IPR029044">
    <property type="entry name" value="Nucleotide-diphossugar_trans"/>
</dbReference>
<dbReference type="GO" id="GO:0009103">
    <property type="term" value="P:lipopolysaccharide biosynthetic process"/>
    <property type="evidence" value="ECO:0007669"/>
    <property type="project" value="UniProtKB-KW"/>
</dbReference>
<dbReference type="GO" id="GO:0005829">
    <property type="term" value="C:cytosol"/>
    <property type="evidence" value="ECO:0007669"/>
    <property type="project" value="TreeGrafter"/>
</dbReference>
<keyword evidence="5" id="KW-1185">Reference proteome</keyword>
<proteinExistence type="predicted"/>
<evidence type="ECO:0000256" key="3">
    <source>
        <dbReference type="ARBA" id="ARBA00022985"/>
    </source>
</evidence>
<dbReference type="AlphaFoldDB" id="A0A4P5NRE5"/>
<dbReference type="NCBIfam" id="NF003948">
    <property type="entry name" value="PRK05450.1-1"/>
    <property type="match status" value="1"/>
</dbReference>
<evidence type="ECO:0000256" key="2">
    <source>
        <dbReference type="ARBA" id="ARBA00022695"/>
    </source>
</evidence>
<dbReference type="PANTHER" id="PTHR42866">
    <property type="entry name" value="3-DEOXY-MANNO-OCTULOSONATE CYTIDYLYLTRANSFERASE"/>
    <property type="match status" value="1"/>
</dbReference>
<organism evidence="4 5">
    <name type="scientific">Komagataeibacter diospyri</name>
    <dbReference type="NCBI Taxonomy" id="1932662"/>
    <lineage>
        <taxon>Bacteria</taxon>
        <taxon>Pseudomonadati</taxon>
        <taxon>Pseudomonadota</taxon>
        <taxon>Alphaproteobacteria</taxon>
        <taxon>Acetobacterales</taxon>
        <taxon>Acetobacteraceae</taxon>
        <taxon>Komagataeibacter</taxon>
    </lineage>
</organism>
<dbReference type="PANTHER" id="PTHR42866:SF2">
    <property type="entry name" value="3-DEOXY-MANNO-OCTULOSONATE CYTIDYLYLTRANSFERASE, MITOCHONDRIAL"/>
    <property type="match status" value="1"/>
</dbReference>
<reference evidence="5" key="1">
    <citation type="submission" date="2017-01" db="EMBL/GenBank/DDBJ databases">
        <title>Komagataeibacter sp. MSKU9 whole genome sequencing project.</title>
        <authorList>
            <person name="Matsutani M."/>
            <person name="Naloka K."/>
            <person name="Theeragool G."/>
            <person name="Yakushi T."/>
            <person name="Matsushita K."/>
        </authorList>
    </citation>
    <scope>NUCLEOTIDE SEQUENCE [LARGE SCALE GENOMIC DNA]</scope>
    <source>
        <strain evidence="5">MSKU9</strain>
    </source>
</reference>
<evidence type="ECO:0000313" key="4">
    <source>
        <dbReference type="EMBL" id="GCE82724.1"/>
    </source>
</evidence>
<dbReference type="NCBIfam" id="TIGR00466">
    <property type="entry name" value="kdsB"/>
    <property type="match status" value="1"/>
</dbReference>